<gene>
    <name evidence="1" type="ORF">MNBD_GAMMA12-224</name>
</gene>
<sequence length="477" mass="50421">MTTTLNYAIEPAQVFVATKTDLTLTISNPVNGAAVIFEGGRDPSLILVTIPIGSNPSDLTTADTFTVSTDTSGFSVLLNNSQYQVVSSESAGSTLNPGQSIVVIFSNIQISTSVSNTQVAIEEAISTGSIPTTVNINKVEQALGIYAWISPLTIGESASSTLWWQTTGGTTVTVDGSSSQPFPPSFPIEGDPPHTSQYPIDAPIGTNAQTTYTLQVFADGKAPAIAHATLTKHIPVITSFHLASATAEGGIKIGPTETAALVWTSVYATAAYWTGPLGQRPWYTNPASSQYPAITPGLDLYNTAPDKSKLPCTAIYTLKLTGYDPSNQGQAVIKEIGLDVQKVELAYFKYANSNDNGLSGMVYELVPKNWPGTLIETGQGQANKLTIYQPGGINDVYYLGAEDSSHPQIQYFAQLNSNGSATLKWITANLTALTLNHTSQTNISEGDYVATTSGHYTLIGTAENGETVQSILSVVVT</sequence>
<protein>
    <submittedName>
        <fullName evidence="1">Uncharacterized protein</fullName>
    </submittedName>
</protein>
<dbReference type="AlphaFoldDB" id="A0A3B0Z1G7"/>
<evidence type="ECO:0000313" key="1">
    <source>
        <dbReference type="EMBL" id="VAW74536.1"/>
    </source>
</evidence>
<proteinExistence type="predicted"/>
<dbReference type="EMBL" id="UOFL01000058">
    <property type="protein sequence ID" value="VAW74536.1"/>
    <property type="molecule type" value="Genomic_DNA"/>
</dbReference>
<name>A0A3B0Z1G7_9ZZZZ</name>
<accession>A0A3B0Z1G7</accession>
<reference evidence="1" key="1">
    <citation type="submission" date="2018-06" db="EMBL/GenBank/DDBJ databases">
        <authorList>
            <person name="Zhirakovskaya E."/>
        </authorList>
    </citation>
    <scope>NUCLEOTIDE SEQUENCE</scope>
</reference>
<organism evidence="1">
    <name type="scientific">hydrothermal vent metagenome</name>
    <dbReference type="NCBI Taxonomy" id="652676"/>
    <lineage>
        <taxon>unclassified sequences</taxon>
        <taxon>metagenomes</taxon>
        <taxon>ecological metagenomes</taxon>
    </lineage>
</organism>